<proteinExistence type="predicted"/>
<dbReference type="GO" id="GO:0016787">
    <property type="term" value="F:hydrolase activity"/>
    <property type="evidence" value="ECO:0007669"/>
    <property type="project" value="InterPro"/>
</dbReference>
<dbReference type="InterPro" id="IPR050535">
    <property type="entry name" value="DNA_Repair-Maintenance_Comp"/>
</dbReference>
<protein>
    <submittedName>
        <fullName evidence="2">Hypothetical conserved protein</fullName>
    </submittedName>
</protein>
<reference evidence="2" key="1">
    <citation type="journal article" date="2005" name="Environ. Microbiol.">
        <title>Genetic and functional properties of uncultivated thermophilic crenarchaeotes from a subsurface gold mine as revealed by analysis of genome fragments.</title>
        <authorList>
            <person name="Nunoura T."/>
            <person name="Hirayama H."/>
            <person name="Takami H."/>
            <person name="Oida H."/>
            <person name="Nishi S."/>
            <person name="Shimamura S."/>
            <person name="Suzuki Y."/>
            <person name="Inagaki F."/>
            <person name="Takai K."/>
            <person name="Nealson K.H."/>
            <person name="Horikoshi K."/>
        </authorList>
    </citation>
    <scope>NUCLEOTIDE SEQUENCE</scope>
</reference>
<organism evidence="2">
    <name type="scientific">uncultured Acidobacteriota bacterium</name>
    <dbReference type="NCBI Taxonomy" id="171953"/>
    <lineage>
        <taxon>Bacteria</taxon>
        <taxon>Pseudomonadati</taxon>
        <taxon>Acidobacteriota</taxon>
        <taxon>environmental samples</taxon>
    </lineage>
</organism>
<dbReference type="InterPro" id="IPR004843">
    <property type="entry name" value="Calcineurin-like_PHP"/>
</dbReference>
<evidence type="ECO:0000259" key="1">
    <source>
        <dbReference type="Pfam" id="PF00149"/>
    </source>
</evidence>
<dbReference type="AlphaFoldDB" id="H5SCJ8"/>
<gene>
    <name evidence="2" type="ORF">HGMM_F10H10C19</name>
</gene>
<dbReference type="InterPro" id="IPR029052">
    <property type="entry name" value="Metallo-depent_PP-like"/>
</dbReference>
<dbReference type="SUPFAM" id="SSF56300">
    <property type="entry name" value="Metallo-dependent phosphatases"/>
    <property type="match status" value="1"/>
</dbReference>
<dbReference type="Pfam" id="PF00149">
    <property type="entry name" value="Metallophos"/>
    <property type="match status" value="1"/>
</dbReference>
<dbReference type="Gene3D" id="3.60.21.10">
    <property type="match status" value="1"/>
</dbReference>
<dbReference type="EMBL" id="AP011670">
    <property type="protein sequence ID" value="BAL53884.1"/>
    <property type="molecule type" value="Genomic_DNA"/>
</dbReference>
<feature type="domain" description="Calcineurin-like phosphoesterase" evidence="1">
    <location>
        <begin position="2"/>
        <end position="130"/>
    </location>
</feature>
<sequence>MITADWHLGRNRFNLDFLPFQEKLLMEWLLPLAEKADLLVVAGDIFDAKHPSSETLNVFSRFAAALADRKVQAVFVAGNHDLPELVVYMQGILSRHGLFSVSSAGWSVERAVLPGVPDLVFLPHMTRFDLSQHGVDSVEEMIARLGEHFPPEEKVLITHLTVLADASGGEADSDWEMGLVPSVPETLFRQWKLAVSGHLHGHHTVGQKVVYPGSLLKYHSREVHQTKTVLQVDTKTGSWTREPIPQILDMVLVKGYMQGGRFLLEERLSRESLQGKEAILARVVLTRPGSDLRTPHAVQETLRETLKVDAVYFGGVERVEGQTTEETPTSVRSIEGLSPRDLALRYLEEKNILEALDRNLVCAILDEALARMKEGGDHETAPSCS</sequence>
<evidence type="ECO:0000313" key="2">
    <source>
        <dbReference type="EMBL" id="BAL53884.1"/>
    </source>
</evidence>
<name>H5SCJ8_9BACT</name>
<accession>H5SCJ8</accession>
<dbReference type="PANTHER" id="PTHR30337:SF0">
    <property type="entry name" value="NUCLEASE SBCCD SUBUNIT D"/>
    <property type="match status" value="1"/>
</dbReference>
<reference evidence="2" key="2">
    <citation type="journal article" date="2012" name="PLoS ONE">
        <title>A Deeply Branching Thermophilic Bacterium with an Ancient Acetyl-CoA Pathway Dominates a Subsurface Ecosystem.</title>
        <authorList>
            <person name="Takami H."/>
            <person name="Noguchi H."/>
            <person name="Takaki Y."/>
            <person name="Uchiyama I."/>
            <person name="Toyoda A."/>
            <person name="Nishi S."/>
            <person name="Chee G.-J."/>
            <person name="Arai W."/>
            <person name="Nunoura T."/>
            <person name="Itoh T."/>
            <person name="Hattori M."/>
            <person name="Takai K."/>
        </authorList>
    </citation>
    <scope>NUCLEOTIDE SEQUENCE</scope>
</reference>
<dbReference type="PANTHER" id="PTHR30337">
    <property type="entry name" value="COMPONENT OF ATP-DEPENDENT DSDNA EXONUCLEASE"/>
    <property type="match status" value="1"/>
</dbReference>